<dbReference type="Proteomes" id="UP001155660">
    <property type="component" value="Chromosome A6"/>
</dbReference>
<reference evidence="1" key="1">
    <citation type="submission" date="2025-08" db="UniProtKB">
        <authorList>
            <consortium name="RefSeq"/>
        </authorList>
    </citation>
    <scope>IDENTIFICATION</scope>
    <source>
        <tissue evidence="1">Muscle</tissue>
    </source>
</reference>
<evidence type="ECO:0000313" key="1">
    <source>
        <dbReference type="RefSeq" id="XP_042614710.1"/>
    </source>
</evidence>
<name>A0A9R0AY90_CYPCA</name>
<proteinExistence type="predicted"/>
<sequence length="216" mass="23687">MTERMTKTAQIPAVQLLCLEQGQQSTSGFLDLACLKTFSDCSLCTFFLSSLNIETKLHGEELTSPSPTPAPPETNHLYLTVTDIELPVPTADREDWPAVMDEPKPVIRAGYDITPELKPQALSDQVHEPTTSYVAEGVLVKFDGLEDCPAHTPIAVWDSEIVYRLYSVFAGSIHPRISYVPAGSTQLLFSCVPSQPSSPTSSISQFHKPVSILHML</sequence>
<organism evidence="1">
    <name type="scientific">Cyprinus carpio</name>
    <name type="common">Common carp</name>
    <dbReference type="NCBI Taxonomy" id="7962"/>
    <lineage>
        <taxon>Eukaryota</taxon>
        <taxon>Metazoa</taxon>
        <taxon>Chordata</taxon>
        <taxon>Craniata</taxon>
        <taxon>Vertebrata</taxon>
        <taxon>Euteleostomi</taxon>
        <taxon>Actinopterygii</taxon>
        <taxon>Neopterygii</taxon>
        <taxon>Teleostei</taxon>
        <taxon>Ostariophysi</taxon>
        <taxon>Cypriniformes</taxon>
        <taxon>Cyprinidae</taxon>
        <taxon>Cyprininae</taxon>
        <taxon>Cyprinus</taxon>
    </lineage>
</organism>
<protein>
    <submittedName>
        <fullName evidence="1">Uncharacterized protein LOC122145350</fullName>
    </submittedName>
</protein>
<dbReference type="RefSeq" id="XP_042614710.1">
    <property type="nucleotide sequence ID" value="XM_042758776.1"/>
</dbReference>
<gene>
    <name evidence="1" type="primary">LOC122145350</name>
</gene>
<dbReference type="KEGG" id="ccar:122145350"/>
<dbReference type="GeneID" id="122145350"/>
<dbReference type="AlphaFoldDB" id="A0A9R0AY90"/>
<accession>A0A9R0AY90</accession>